<accession>A0A0C2D0D9</accession>
<feature type="region of interest" description="Disordered" evidence="1">
    <location>
        <begin position="1"/>
        <end position="55"/>
    </location>
</feature>
<dbReference type="AlphaFoldDB" id="A0A0C2D0D9"/>
<sequence length="55" mass="6054">MGLGRARRVGGTGQTERAEPEPEHEAWARHHPVHSVRDDPGEESRQVRLASAAQS</sequence>
<comment type="caution">
    <text evidence="2">The sequence shown here is derived from an EMBL/GenBank/DDBJ whole genome shotgun (WGS) entry which is preliminary data.</text>
</comment>
<protein>
    <submittedName>
        <fullName evidence="2">Uncharacterized protein</fullName>
    </submittedName>
</protein>
<gene>
    <name evidence="2" type="ORF">DB30_07820</name>
</gene>
<dbReference type="EMBL" id="JMCC02000090">
    <property type="protein sequence ID" value="KIG13612.1"/>
    <property type="molecule type" value="Genomic_DNA"/>
</dbReference>
<reference evidence="2 3" key="1">
    <citation type="submission" date="2014-12" db="EMBL/GenBank/DDBJ databases">
        <title>Genome assembly of Enhygromyxa salina DSM 15201.</title>
        <authorList>
            <person name="Sharma G."/>
            <person name="Subramanian S."/>
        </authorList>
    </citation>
    <scope>NUCLEOTIDE SEQUENCE [LARGE SCALE GENOMIC DNA]</scope>
    <source>
        <strain evidence="2 3">DSM 15201</strain>
    </source>
</reference>
<evidence type="ECO:0000313" key="2">
    <source>
        <dbReference type="EMBL" id="KIG13612.1"/>
    </source>
</evidence>
<feature type="compositionally biased region" description="Basic and acidic residues" evidence="1">
    <location>
        <begin position="35"/>
        <end position="46"/>
    </location>
</feature>
<evidence type="ECO:0000256" key="1">
    <source>
        <dbReference type="SAM" id="MobiDB-lite"/>
    </source>
</evidence>
<evidence type="ECO:0000313" key="3">
    <source>
        <dbReference type="Proteomes" id="UP000031599"/>
    </source>
</evidence>
<feature type="compositionally biased region" description="Basic and acidic residues" evidence="1">
    <location>
        <begin position="16"/>
        <end position="28"/>
    </location>
</feature>
<name>A0A0C2D0D9_9BACT</name>
<dbReference type="Proteomes" id="UP000031599">
    <property type="component" value="Unassembled WGS sequence"/>
</dbReference>
<organism evidence="2 3">
    <name type="scientific">Enhygromyxa salina</name>
    <dbReference type="NCBI Taxonomy" id="215803"/>
    <lineage>
        <taxon>Bacteria</taxon>
        <taxon>Pseudomonadati</taxon>
        <taxon>Myxococcota</taxon>
        <taxon>Polyangia</taxon>
        <taxon>Nannocystales</taxon>
        <taxon>Nannocystaceae</taxon>
        <taxon>Enhygromyxa</taxon>
    </lineage>
</organism>
<proteinExistence type="predicted"/>